<dbReference type="Gene3D" id="1.10.10.10">
    <property type="entry name" value="Winged helix-like DNA-binding domain superfamily/Winged helix DNA-binding domain"/>
    <property type="match status" value="1"/>
</dbReference>
<feature type="domain" description="RNA polymerase sigma factor 70 region 4 type 2" evidence="7">
    <location>
        <begin position="129"/>
        <end position="176"/>
    </location>
</feature>
<dbReference type="Proteomes" id="UP000464186">
    <property type="component" value="Chromosome"/>
</dbReference>
<proteinExistence type="inferred from homology"/>
<keyword evidence="4" id="KW-0238">DNA-binding</keyword>
<dbReference type="InterPro" id="IPR007627">
    <property type="entry name" value="RNA_pol_sigma70_r2"/>
</dbReference>
<dbReference type="InterPro" id="IPR036388">
    <property type="entry name" value="WH-like_DNA-bd_sf"/>
</dbReference>
<accession>A0A6P1NJH5</accession>
<feature type="domain" description="RNA polymerase sigma-70 region 2" evidence="6">
    <location>
        <begin position="34"/>
        <end position="100"/>
    </location>
</feature>
<dbReference type="InterPro" id="IPR013249">
    <property type="entry name" value="RNA_pol_sigma70_r4_t2"/>
</dbReference>
<dbReference type="GO" id="GO:0003677">
    <property type="term" value="F:DNA binding"/>
    <property type="evidence" value="ECO:0007669"/>
    <property type="project" value="UniProtKB-KW"/>
</dbReference>
<dbReference type="GO" id="GO:0016987">
    <property type="term" value="F:sigma factor activity"/>
    <property type="evidence" value="ECO:0007669"/>
    <property type="project" value="UniProtKB-KW"/>
</dbReference>
<reference evidence="8 9" key="1">
    <citation type="submission" date="2020-01" db="EMBL/GenBank/DDBJ databases">
        <title>Pseudarthrobacter psychrotolerans sp. nov., isolated from antarctic soil.</title>
        <authorList>
            <person name="Shin Y."/>
            <person name="Park W."/>
        </authorList>
    </citation>
    <scope>NUCLEOTIDE SEQUENCE [LARGE SCALE GENOMIC DNA]</scope>
    <source>
        <strain evidence="8 9">YJ56</strain>
    </source>
</reference>
<evidence type="ECO:0000313" key="8">
    <source>
        <dbReference type="EMBL" id="QHK19749.1"/>
    </source>
</evidence>
<keyword evidence="2" id="KW-0805">Transcription regulation</keyword>
<dbReference type="KEGG" id="psey:GU243_08425"/>
<organism evidence="8 9">
    <name type="scientific">Pseudarthrobacter psychrotolerans</name>
    <dbReference type="NCBI Taxonomy" id="2697569"/>
    <lineage>
        <taxon>Bacteria</taxon>
        <taxon>Bacillati</taxon>
        <taxon>Actinomycetota</taxon>
        <taxon>Actinomycetes</taxon>
        <taxon>Micrococcales</taxon>
        <taxon>Micrococcaceae</taxon>
        <taxon>Pseudarthrobacter</taxon>
    </lineage>
</organism>
<dbReference type="SUPFAM" id="SSF88659">
    <property type="entry name" value="Sigma3 and sigma4 domains of RNA polymerase sigma factors"/>
    <property type="match status" value="1"/>
</dbReference>
<gene>
    <name evidence="8" type="ORF">GU243_08425</name>
</gene>
<keyword evidence="5" id="KW-0804">Transcription</keyword>
<dbReference type="InterPro" id="IPR014284">
    <property type="entry name" value="RNA_pol_sigma-70_dom"/>
</dbReference>
<comment type="similarity">
    <text evidence="1">Belongs to the sigma-70 factor family. ECF subfamily.</text>
</comment>
<evidence type="ECO:0000259" key="6">
    <source>
        <dbReference type="Pfam" id="PF04542"/>
    </source>
</evidence>
<evidence type="ECO:0000313" key="9">
    <source>
        <dbReference type="Proteomes" id="UP000464186"/>
    </source>
</evidence>
<keyword evidence="9" id="KW-1185">Reference proteome</keyword>
<dbReference type="EMBL" id="CP047898">
    <property type="protein sequence ID" value="QHK19749.1"/>
    <property type="molecule type" value="Genomic_DNA"/>
</dbReference>
<dbReference type="InterPro" id="IPR013324">
    <property type="entry name" value="RNA_pol_sigma_r3/r4-like"/>
</dbReference>
<dbReference type="GO" id="GO:0006352">
    <property type="term" value="P:DNA-templated transcription initiation"/>
    <property type="evidence" value="ECO:0007669"/>
    <property type="project" value="InterPro"/>
</dbReference>
<evidence type="ECO:0000256" key="2">
    <source>
        <dbReference type="ARBA" id="ARBA00023015"/>
    </source>
</evidence>
<dbReference type="InterPro" id="IPR039425">
    <property type="entry name" value="RNA_pol_sigma-70-like"/>
</dbReference>
<protein>
    <submittedName>
        <fullName evidence="8">Sigma-70 family RNA polymerase sigma factor</fullName>
    </submittedName>
</protein>
<name>A0A6P1NJH5_9MICC</name>
<dbReference type="Pfam" id="PF04542">
    <property type="entry name" value="Sigma70_r2"/>
    <property type="match status" value="1"/>
</dbReference>
<dbReference type="NCBIfam" id="TIGR02937">
    <property type="entry name" value="sigma70-ECF"/>
    <property type="match status" value="1"/>
</dbReference>
<dbReference type="SUPFAM" id="SSF88946">
    <property type="entry name" value="Sigma2 domain of RNA polymerase sigma factors"/>
    <property type="match status" value="1"/>
</dbReference>
<dbReference type="PANTHER" id="PTHR43133">
    <property type="entry name" value="RNA POLYMERASE ECF-TYPE SIGMA FACTO"/>
    <property type="match status" value="1"/>
</dbReference>
<dbReference type="Pfam" id="PF08281">
    <property type="entry name" value="Sigma70_r4_2"/>
    <property type="match status" value="1"/>
</dbReference>
<evidence type="ECO:0000256" key="1">
    <source>
        <dbReference type="ARBA" id="ARBA00010641"/>
    </source>
</evidence>
<keyword evidence="3" id="KW-0731">Sigma factor</keyword>
<dbReference type="InterPro" id="IPR013325">
    <property type="entry name" value="RNA_pol_sigma_r2"/>
</dbReference>
<dbReference type="AlphaFoldDB" id="A0A6P1NJH5"/>
<evidence type="ECO:0000256" key="4">
    <source>
        <dbReference type="ARBA" id="ARBA00023125"/>
    </source>
</evidence>
<evidence type="ECO:0000256" key="3">
    <source>
        <dbReference type="ARBA" id="ARBA00023082"/>
    </source>
</evidence>
<evidence type="ECO:0000256" key="5">
    <source>
        <dbReference type="ARBA" id="ARBA00023163"/>
    </source>
</evidence>
<dbReference type="CDD" id="cd06171">
    <property type="entry name" value="Sigma70_r4"/>
    <property type="match status" value="1"/>
</dbReference>
<dbReference type="Gene3D" id="1.10.1740.10">
    <property type="match status" value="1"/>
</dbReference>
<evidence type="ECO:0000259" key="7">
    <source>
        <dbReference type="Pfam" id="PF08281"/>
    </source>
</evidence>
<dbReference type="PANTHER" id="PTHR43133:SF8">
    <property type="entry name" value="RNA POLYMERASE SIGMA FACTOR HI_1459-RELATED"/>
    <property type="match status" value="1"/>
</dbReference>
<sequence length="188" mass="20601">MTGPGMTPRRLDAASDALLAERAGDGDTAAFEALARRHGPLMRAYARRLTGSLADADDAVQEALVRCWSQLPALRDPAAVRGWMMRITARCAINVLRRRKYDIALDEETRDDPGPGPESRAVTGSSMTALGRALGRLPEAQRQCWVLRKMGGQSCEEIARILGISTESVRGRLARAQATLIKEMEAWR</sequence>